<accession>A0AA38U3G0</accession>
<proteinExistence type="predicted"/>
<evidence type="ECO:0000259" key="2">
    <source>
        <dbReference type="Pfam" id="PF10453"/>
    </source>
</evidence>
<feature type="domain" description="FMR1-interacting protein 1 conserved" evidence="2">
    <location>
        <begin position="519"/>
        <end position="557"/>
    </location>
</feature>
<feature type="region of interest" description="Disordered" evidence="1">
    <location>
        <begin position="586"/>
        <end position="642"/>
    </location>
</feature>
<dbReference type="InterPro" id="IPR019496">
    <property type="entry name" value="NUFIP1_cons_dom"/>
</dbReference>
<name>A0AA38U3G0_9ASTR</name>
<dbReference type="Pfam" id="PF10453">
    <property type="entry name" value="NUFIP1"/>
    <property type="match status" value="1"/>
</dbReference>
<feature type="compositionally biased region" description="Basic residues" evidence="1">
    <location>
        <begin position="601"/>
        <end position="613"/>
    </location>
</feature>
<evidence type="ECO:0000313" key="4">
    <source>
        <dbReference type="Proteomes" id="UP001172457"/>
    </source>
</evidence>
<gene>
    <name evidence="3" type="ORF">OSB04_006933</name>
</gene>
<feature type="compositionally biased region" description="Polar residues" evidence="1">
    <location>
        <begin position="633"/>
        <end position="642"/>
    </location>
</feature>
<evidence type="ECO:0000256" key="1">
    <source>
        <dbReference type="SAM" id="MobiDB-lite"/>
    </source>
</evidence>
<dbReference type="PANTHER" id="PTHR11439">
    <property type="entry name" value="GAG-POL-RELATED RETROTRANSPOSON"/>
    <property type="match status" value="1"/>
</dbReference>
<comment type="caution">
    <text evidence="3">The sequence shown here is derived from an EMBL/GenBank/DDBJ whole genome shotgun (WGS) entry which is preliminary data.</text>
</comment>
<dbReference type="AlphaFoldDB" id="A0AA38U3G0"/>
<organism evidence="3 4">
    <name type="scientific">Centaurea solstitialis</name>
    <name type="common">yellow star-thistle</name>
    <dbReference type="NCBI Taxonomy" id="347529"/>
    <lineage>
        <taxon>Eukaryota</taxon>
        <taxon>Viridiplantae</taxon>
        <taxon>Streptophyta</taxon>
        <taxon>Embryophyta</taxon>
        <taxon>Tracheophyta</taxon>
        <taxon>Spermatophyta</taxon>
        <taxon>Magnoliopsida</taxon>
        <taxon>eudicotyledons</taxon>
        <taxon>Gunneridae</taxon>
        <taxon>Pentapetalae</taxon>
        <taxon>asterids</taxon>
        <taxon>campanulids</taxon>
        <taxon>Asterales</taxon>
        <taxon>Asteraceae</taxon>
        <taxon>Carduoideae</taxon>
        <taxon>Cardueae</taxon>
        <taxon>Centaureinae</taxon>
        <taxon>Centaurea</taxon>
    </lineage>
</organism>
<dbReference type="CDD" id="cd09272">
    <property type="entry name" value="RNase_HI_RT_Ty1"/>
    <property type="match status" value="1"/>
</dbReference>
<reference evidence="3" key="1">
    <citation type="submission" date="2023-03" db="EMBL/GenBank/DDBJ databases">
        <title>Chromosome-scale reference genome and RAD-based genetic map of yellow starthistle (Centaurea solstitialis) reveal putative structural variation and QTLs associated with invader traits.</title>
        <authorList>
            <person name="Reatini B."/>
            <person name="Cang F.A."/>
            <person name="Jiang Q."/>
            <person name="Mckibben M.T.W."/>
            <person name="Barker M.S."/>
            <person name="Rieseberg L.H."/>
            <person name="Dlugosch K.M."/>
        </authorList>
    </citation>
    <scope>NUCLEOTIDE SEQUENCE</scope>
    <source>
        <strain evidence="3">CAN-66</strain>
        <tissue evidence="3">Leaf</tissue>
    </source>
</reference>
<dbReference type="Proteomes" id="UP001172457">
    <property type="component" value="Chromosome 2"/>
</dbReference>
<protein>
    <recommendedName>
        <fullName evidence="2">FMR1-interacting protein 1 conserved domain-containing protein</fullName>
    </recommendedName>
</protein>
<dbReference type="PANTHER" id="PTHR11439:SF524">
    <property type="entry name" value="RNA-DIRECTED DNA POLYMERASE, PROTEIN KINASE RLK-PELLE-DLSV FAMILY"/>
    <property type="match status" value="1"/>
</dbReference>
<dbReference type="EMBL" id="JARYMX010000002">
    <property type="protein sequence ID" value="KAJ9561773.1"/>
    <property type="molecule type" value="Genomic_DNA"/>
</dbReference>
<feature type="compositionally biased region" description="Basic and acidic residues" evidence="1">
    <location>
        <begin position="587"/>
        <end position="600"/>
    </location>
</feature>
<evidence type="ECO:0000313" key="3">
    <source>
        <dbReference type="EMBL" id="KAJ9561773.1"/>
    </source>
</evidence>
<keyword evidence="4" id="KW-1185">Reference proteome</keyword>
<sequence>MHDPRLLHLSALKQFYESAVDRLVAYSDADWAGCPNTRRSTPGFCVYLGDNLVSWSSKRQHVVSRSSAEAKYQGIANVVAEATRLRNLLLELSSPLSRATFVFCDNVSAMYLASNPVQHQRTKHPQFPLITKGLPSSLFLDFRDSLNIRVPPDQTTGGVPAFLNQNVNQQLILHNTIQNICQLLQLQNPPVNFPMFQNQIPNAFNSYLIWASSYKGTHFHPNLLVQFKHSNHLLLFQISRYQFVFMCSFLEFFGGGIFWCMDSLRKKKGRRDKGCLGSYRVKRRDGGWWMMFLDGDFKDSKPQNLIATHKLSAVSVLMLSLLVYNSRVEEFLHNCPQRYKFHFIECNFGVHMRAICRRQIVQEHQISQGMVPQNHSYPQNQLFGMANSNGPGQAVHQGQQRVVAPMMDVNSSRQMANTVQQGNLLSPHASASVQNQNPHPTLPNFEDNHGNMPAKGNARWTESQCKNFTGHKKNDVSHKGFKSQFQHAKHTKEKFGTYNGIMNKEGNNNAAVNSGPLNSTNQIHSEKKFCVKYTEQEVKQWREARKKHYPSSANVEKIRFQPLTSRSWVVKLLMFRRIIYLAPRNNESQEEKKQEREEYKKGKKKFHDKKRGRGAAIEGDDERMTKKRRDQDSPNNNKPSFL</sequence>